<sequence length="623" mass="70233">MPKKDRDVWDPPKDRKMVEEVPSAFMQHFQDRAVRVGKDGSNAQLVRVKKTKPIQWSDGNNRNKEGRGSIPGPLGDETSMHKMKPMMLKLPLRNRSHVRGIVAPDEPKAIMPPRRLQAINHTICVESGNGLGRHTRTFFDAHVVNRMDAHVAPNPVMAISPDCRIENMRQTVAAATVMSPRLEISDVTSISVDKSQSPEVLSVECVDFSRPVKPIPFSRPFSDTMGLVDAGEGLRKSLARLPPRRISGSSGADEAPMMPRPKNTAVTPPLPLERNEKKNKKEDRNDVLSREDEVDDFSVQFEDDNSEFRACDSTDIPIYQPVGFMMRPRPGAVKGENKTSIIAAKKRNPSTGTRRPESENGACGTRQDYHLCTHRKKGSSTDIQEFATSVPVKTSGINSHPSRLQPLFLPLPPRTSTVSVTSSGALTETKESEQEEEKKKSPAYKSYNLKDYKLMMEQVTHLRLGGLGPADTDEQRQAKEKMHRQCQYGKLVEKKAVERIREKQQRRIIQKLKLGEGGDADVVLTGTPPNKMPQQPPPPERIQAKERRSRALDYARNLPRPEPPASRKPRDENSISTLESGTLQWRSQQDEAAWRREKRLKELEARHRIDRERVAAVKRQLGY</sequence>
<feature type="compositionally biased region" description="Polar residues" evidence="1">
    <location>
        <begin position="574"/>
        <end position="587"/>
    </location>
</feature>
<dbReference type="PANTHER" id="PTHR14726">
    <property type="entry name" value="JHY PROTEIN HOMOLOG"/>
    <property type="match status" value="1"/>
</dbReference>
<dbReference type="Proteomes" id="UP000246121">
    <property type="component" value="Unassembled WGS sequence"/>
</dbReference>
<dbReference type="VEuPathDB" id="TriTrypDB:TcCLB.503563.20"/>
<feature type="compositionally biased region" description="Basic and acidic residues" evidence="1">
    <location>
        <begin position="273"/>
        <end position="291"/>
    </location>
</feature>
<evidence type="ECO:0000256" key="1">
    <source>
        <dbReference type="SAM" id="MobiDB-lite"/>
    </source>
</evidence>
<name>A0A2V2VB33_TRYCR</name>
<feature type="compositionally biased region" description="Pro residues" evidence="1">
    <location>
        <begin position="530"/>
        <end position="540"/>
    </location>
</feature>
<dbReference type="OrthoDB" id="10057281at2759"/>
<dbReference type="VEuPathDB" id="TriTrypDB:TCDM_06122"/>
<dbReference type="VEuPathDB" id="TriTrypDB:TcCL_NonESM07305"/>
<accession>A0A2V2VB33</accession>
<dbReference type="VEuPathDB" id="TriTrypDB:C4B63_31g81"/>
<dbReference type="VEuPathDB" id="TriTrypDB:TcG_04026"/>
<organism evidence="2 3">
    <name type="scientific">Trypanosoma cruzi</name>
    <dbReference type="NCBI Taxonomy" id="5693"/>
    <lineage>
        <taxon>Eukaryota</taxon>
        <taxon>Discoba</taxon>
        <taxon>Euglenozoa</taxon>
        <taxon>Kinetoplastea</taxon>
        <taxon>Metakinetoplastina</taxon>
        <taxon>Trypanosomatida</taxon>
        <taxon>Trypanosomatidae</taxon>
        <taxon>Trypanosoma</taxon>
        <taxon>Schizotrypanum</taxon>
    </lineage>
</organism>
<dbReference type="VEuPathDB" id="TriTrypDB:TcYC6_0066050"/>
<dbReference type="VEuPathDB" id="TriTrypDB:TCSYLVIO_010546"/>
<reference evidence="2 3" key="1">
    <citation type="journal article" date="2018" name="Microb. Genom.">
        <title>Expanding an expanded genome: long-read sequencing of Trypanosoma cruzi.</title>
        <authorList>
            <person name="Berna L."/>
            <person name="Rodriguez M."/>
            <person name="Chiribao M.L."/>
            <person name="Parodi-Talice A."/>
            <person name="Pita S."/>
            <person name="Rijo G."/>
            <person name="Alvarez-Valin F."/>
            <person name="Robello C."/>
        </authorList>
    </citation>
    <scope>NUCLEOTIDE SEQUENCE [LARGE SCALE GENOMIC DNA]</scope>
    <source>
        <strain evidence="2 3">Dm28c</strain>
    </source>
</reference>
<dbReference type="VEuPathDB" id="TriTrypDB:BCY84_10621"/>
<evidence type="ECO:0000313" key="2">
    <source>
        <dbReference type="EMBL" id="PWU93471.1"/>
    </source>
</evidence>
<feature type="region of interest" description="Disordered" evidence="1">
    <location>
        <begin position="236"/>
        <end position="291"/>
    </location>
</feature>
<gene>
    <name evidence="2" type="ORF">C4B63_31g81</name>
</gene>
<dbReference type="GO" id="GO:0035082">
    <property type="term" value="P:axoneme assembly"/>
    <property type="evidence" value="ECO:0007669"/>
    <property type="project" value="TreeGrafter"/>
</dbReference>
<feature type="compositionally biased region" description="Basic and acidic residues" evidence="1">
    <location>
        <begin position="542"/>
        <end position="553"/>
    </location>
</feature>
<dbReference type="PANTHER" id="PTHR14726:SF1">
    <property type="entry name" value="JHY PROTEIN HOMOLOG"/>
    <property type="match status" value="1"/>
</dbReference>
<feature type="compositionally biased region" description="Basic and acidic residues" evidence="1">
    <location>
        <begin position="428"/>
        <end position="440"/>
    </location>
</feature>
<dbReference type="VEuPathDB" id="TriTrypDB:TcCLB.509777.60"/>
<dbReference type="AlphaFoldDB" id="A0A2V2VB33"/>
<feature type="region of interest" description="Disordered" evidence="1">
    <location>
        <begin position="519"/>
        <end position="591"/>
    </location>
</feature>
<dbReference type="VEuPathDB" id="TriTrypDB:ECC02_000780"/>
<evidence type="ECO:0000313" key="3">
    <source>
        <dbReference type="Proteomes" id="UP000246121"/>
    </source>
</evidence>
<feature type="region of interest" description="Disordered" evidence="1">
    <location>
        <begin position="37"/>
        <end position="80"/>
    </location>
</feature>
<dbReference type="VEuPathDB" id="TriTrypDB:TcBrA4_0113740"/>
<feature type="region of interest" description="Disordered" evidence="1">
    <location>
        <begin position="394"/>
        <end position="442"/>
    </location>
</feature>
<proteinExistence type="predicted"/>
<protein>
    <submittedName>
        <fullName evidence="2">Putative ADG2</fullName>
    </submittedName>
</protein>
<dbReference type="InterPro" id="IPR027968">
    <property type="entry name" value="JHY"/>
</dbReference>
<dbReference type="VEuPathDB" id="TriTrypDB:C3747_31g172"/>
<dbReference type="EMBL" id="PRFA01000031">
    <property type="protein sequence ID" value="PWU93471.1"/>
    <property type="molecule type" value="Genomic_DNA"/>
</dbReference>
<dbReference type="VEuPathDB" id="TriTrypDB:C3747_31g173"/>
<comment type="caution">
    <text evidence="2">The sequence shown here is derived from an EMBL/GenBank/DDBJ whole genome shotgun (WGS) entry which is preliminary data.</text>
</comment>
<dbReference type="VEuPathDB" id="TriTrypDB:Tc_MARK_8916"/>
<dbReference type="Pfam" id="PF15261">
    <property type="entry name" value="JHY"/>
    <property type="match status" value="1"/>
</dbReference>